<dbReference type="PRINTS" id="PR00320">
    <property type="entry name" value="GPROTEINBRPT"/>
</dbReference>
<dbReference type="SUPFAM" id="SSF50978">
    <property type="entry name" value="WD40 repeat-like"/>
    <property type="match status" value="1"/>
</dbReference>
<evidence type="ECO:0000256" key="5">
    <source>
        <dbReference type="PROSITE-ProRule" id="PRU00221"/>
    </source>
</evidence>
<sequence length="303" mass="33609">MAETLILRGTLVGHSDMVTAIACPTGNSNMIVSSSRDKSILVWTLNKQQGNYGVPKRRLTGHRHYVQDVVISSDGQSALSGSWDCELRLWDLNTGVTTRTFVGHTKTVSSVAFSRDHRQIVSSSRDRSIKLWNTLGECQCTIWDGSSRTNWVNYARFIPNRLKPTVVSASRDKTVKVWNLAKRRKLRSTFAGHGGYLNTVTVSIDGSMCASGGKDGVVFLWGLDGGYKKLCSFDAAGGIIHAMCFSPTRYWLCAATEKAGVHIWDIEYKCITFYCSSLNWSSDGSTLFAGYTDGVIRVWEVRH</sequence>
<dbReference type="PROSITE" id="PS50082">
    <property type="entry name" value="WD_REPEATS_2"/>
    <property type="match status" value="6"/>
</dbReference>
<organism evidence="6 7">
    <name type="scientific">Papaver nudicaule</name>
    <name type="common">Iceland poppy</name>
    <dbReference type="NCBI Taxonomy" id="74823"/>
    <lineage>
        <taxon>Eukaryota</taxon>
        <taxon>Viridiplantae</taxon>
        <taxon>Streptophyta</taxon>
        <taxon>Embryophyta</taxon>
        <taxon>Tracheophyta</taxon>
        <taxon>Spermatophyta</taxon>
        <taxon>Magnoliopsida</taxon>
        <taxon>Ranunculales</taxon>
        <taxon>Papaveraceae</taxon>
        <taxon>Papaveroideae</taxon>
        <taxon>Papaver</taxon>
    </lineage>
</organism>
<dbReference type="CDD" id="cd00200">
    <property type="entry name" value="WD40"/>
    <property type="match status" value="1"/>
</dbReference>
<dbReference type="Proteomes" id="UP001177140">
    <property type="component" value="Unassembled WGS sequence"/>
</dbReference>
<dbReference type="SMART" id="SM00320">
    <property type="entry name" value="WD40"/>
    <property type="match status" value="7"/>
</dbReference>
<comment type="similarity">
    <text evidence="1">Belongs to the WD repeat G protein beta family. Ribosomal protein RACK1 subfamily.</text>
</comment>
<dbReference type="InterPro" id="IPR019775">
    <property type="entry name" value="WD40_repeat_CS"/>
</dbReference>
<proteinExistence type="inferred from homology"/>
<feature type="repeat" description="WD" evidence="5">
    <location>
        <begin position="190"/>
        <end position="224"/>
    </location>
</feature>
<dbReference type="GO" id="GO:0043022">
    <property type="term" value="F:ribosome binding"/>
    <property type="evidence" value="ECO:0007669"/>
    <property type="project" value="InterPro"/>
</dbReference>
<dbReference type="InterPro" id="IPR020472">
    <property type="entry name" value="WD40_PAC1"/>
</dbReference>
<name>A0AA41UTY2_PAPNU</name>
<feature type="repeat" description="WD" evidence="5">
    <location>
        <begin position="166"/>
        <end position="188"/>
    </location>
</feature>
<dbReference type="InterPro" id="IPR036322">
    <property type="entry name" value="WD40_repeat_dom_sf"/>
</dbReference>
<dbReference type="PROSITE" id="PS00678">
    <property type="entry name" value="WD_REPEATS_1"/>
    <property type="match status" value="3"/>
</dbReference>
<feature type="repeat" description="WD" evidence="5">
    <location>
        <begin position="11"/>
        <end position="46"/>
    </location>
</feature>
<reference evidence="6" key="1">
    <citation type="submission" date="2022-03" db="EMBL/GenBank/DDBJ databases">
        <title>A functionally conserved STORR gene fusion in Papaver species that diverged 16.8 million years ago.</title>
        <authorList>
            <person name="Catania T."/>
        </authorList>
    </citation>
    <scope>NUCLEOTIDE SEQUENCE</scope>
    <source>
        <strain evidence="6">S-191538</strain>
    </source>
</reference>
<keyword evidence="3" id="KW-0677">Repeat</keyword>
<dbReference type="FunFam" id="2.130.10.10:FF:000615">
    <property type="entry name" value="Receptor for activated C kinase 1"/>
    <property type="match status" value="1"/>
</dbReference>
<keyword evidence="7" id="KW-1185">Reference proteome</keyword>
<gene>
    <name evidence="6" type="ORF">MKW94_009035</name>
</gene>
<dbReference type="AlphaFoldDB" id="A0AA41UTY2"/>
<accession>A0AA41UTY2</accession>
<dbReference type="Gene3D" id="2.130.10.10">
    <property type="entry name" value="YVTN repeat-like/Quinoprotein amine dehydrogenase"/>
    <property type="match status" value="1"/>
</dbReference>
<protein>
    <recommendedName>
        <fullName evidence="8">Guanine nucleotide-binding protein subunit beta-like protein</fullName>
    </recommendedName>
</protein>
<evidence type="ECO:0000256" key="4">
    <source>
        <dbReference type="ARBA" id="ARBA00023274"/>
    </source>
</evidence>
<dbReference type="Pfam" id="PF00400">
    <property type="entry name" value="WD40"/>
    <property type="match status" value="7"/>
</dbReference>
<comment type="caution">
    <text evidence="6">The sequence shown here is derived from an EMBL/GenBank/DDBJ whole genome shotgun (WGS) entry which is preliminary data.</text>
</comment>
<evidence type="ECO:0000256" key="3">
    <source>
        <dbReference type="ARBA" id="ARBA00022737"/>
    </source>
</evidence>
<dbReference type="PANTHER" id="PTHR19868">
    <property type="entry name" value="RECEPTOR FOR ACTIVATED PROTEIN KINASE C RACK1"/>
    <property type="match status" value="1"/>
</dbReference>
<dbReference type="GO" id="GO:0045182">
    <property type="term" value="F:translation regulator activity"/>
    <property type="evidence" value="ECO:0007669"/>
    <property type="project" value="InterPro"/>
</dbReference>
<evidence type="ECO:0000313" key="7">
    <source>
        <dbReference type="Proteomes" id="UP001177140"/>
    </source>
</evidence>
<evidence type="ECO:0008006" key="8">
    <source>
        <dbReference type="Google" id="ProtNLM"/>
    </source>
</evidence>
<feature type="repeat" description="WD" evidence="5">
    <location>
        <begin position="59"/>
        <end position="100"/>
    </location>
</feature>
<evidence type="ECO:0000256" key="1">
    <source>
        <dbReference type="ARBA" id="ARBA00007253"/>
    </source>
</evidence>
<dbReference type="InterPro" id="IPR001680">
    <property type="entry name" value="WD40_rpt"/>
</dbReference>
<keyword evidence="2 5" id="KW-0853">WD repeat</keyword>
<dbReference type="EMBL" id="JAJJMA010010766">
    <property type="protein sequence ID" value="MCL7022400.1"/>
    <property type="molecule type" value="Genomic_DNA"/>
</dbReference>
<dbReference type="PROSITE" id="PS50294">
    <property type="entry name" value="WD_REPEATS_REGION"/>
    <property type="match status" value="4"/>
</dbReference>
<evidence type="ECO:0000256" key="2">
    <source>
        <dbReference type="ARBA" id="ARBA00022574"/>
    </source>
</evidence>
<feature type="repeat" description="WD" evidence="5">
    <location>
        <begin position="101"/>
        <end position="133"/>
    </location>
</feature>
<feature type="repeat" description="WD" evidence="5">
    <location>
        <begin position="277"/>
        <end position="303"/>
    </location>
</feature>
<dbReference type="InterPro" id="IPR045223">
    <property type="entry name" value="RACK1-like"/>
</dbReference>
<dbReference type="GO" id="GO:1990904">
    <property type="term" value="C:ribonucleoprotein complex"/>
    <property type="evidence" value="ECO:0007669"/>
    <property type="project" value="UniProtKB-KW"/>
</dbReference>
<keyword evidence="4" id="KW-0687">Ribonucleoprotein</keyword>
<dbReference type="InterPro" id="IPR015943">
    <property type="entry name" value="WD40/YVTN_repeat-like_dom_sf"/>
</dbReference>
<evidence type="ECO:0000313" key="6">
    <source>
        <dbReference type="EMBL" id="MCL7022400.1"/>
    </source>
</evidence>